<evidence type="ECO:0000256" key="3">
    <source>
        <dbReference type="ARBA" id="ARBA00022692"/>
    </source>
</evidence>
<evidence type="ECO:0000256" key="5">
    <source>
        <dbReference type="ARBA" id="ARBA00023136"/>
    </source>
</evidence>
<name>A0A1N6FZB8_9RHOB</name>
<dbReference type="NCBIfam" id="TIGR00765">
    <property type="entry name" value="yihY_not_rbn"/>
    <property type="match status" value="1"/>
</dbReference>
<reference evidence="8" key="1">
    <citation type="submission" date="2016-11" db="EMBL/GenBank/DDBJ databases">
        <authorList>
            <person name="Varghese N."/>
            <person name="Submissions S."/>
        </authorList>
    </citation>
    <scope>NUCLEOTIDE SEQUENCE [LARGE SCALE GENOMIC DNA]</scope>
    <source>
        <strain evidence="8">DSM 29440</strain>
    </source>
</reference>
<feature type="transmembrane region" description="Helical" evidence="6">
    <location>
        <begin position="40"/>
        <end position="68"/>
    </location>
</feature>
<dbReference type="OrthoDB" id="9781030at2"/>
<feature type="transmembrane region" description="Helical" evidence="6">
    <location>
        <begin position="224"/>
        <end position="246"/>
    </location>
</feature>
<evidence type="ECO:0000256" key="6">
    <source>
        <dbReference type="SAM" id="Phobius"/>
    </source>
</evidence>
<accession>A0A1N6FZB8</accession>
<evidence type="ECO:0000313" key="7">
    <source>
        <dbReference type="EMBL" id="SIO00645.1"/>
    </source>
</evidence>
<dbReference type="Proteomes" id="UP000184932">
    <property type="component" value="Unassembled WGS sequence"/>
</dbReference>
<dbReference type="InterPro" id="IPR017039">
    <property type="entry name" value="Virul_fac_BrkB"/>
</dbReference>
<dbReference type="PIRSF" id="PIRSF035875">
    <property type="entry name" value="RNase_BN"/>
    <property type="match status" value="1"/>
</dbReference>
<evidence type="ECO:0000256" key="1">
    <source>
        <dbReference type="ARBA" id="ARBA00004651"/>
    </source>
</evidence>
<dbReference type="Pfam" id="PF03631">
    <property type="entry name" value="Virul_fac_BrkB"/>
    <property type="match status" value="1"/>
</dbReference>
<feature type="transmembrane region" description="Helical" evidence="6">
    <location>
        <begin position="153"/>
        <end position="180"/>
    </location>
</feature>
<keyword evidence="3 6" id="KW-0812">Transmembrane</keyword>
<keyword evidence="8" id="KW-1185">Reference proteome</keyword>
<dbReference type="PANTHER" id="PTHR30213:SF0">
    <property type="entry name" value="UPF0761 MEMBRANE PROTEIN YIHY"/>
    <property type="match status" value="1"/>
</dbReference>
<dbReference type="EMBL" id="FSRL01000001">
    <property type="protein sequence ID" value="SIO00645.1"/>
    <property type="molecule type" value="Genomic_DNA"/>
</dbReference>
<dbReference type="AlphaFoldDB" id="A0A1N6FZB8"/>
<evidence type="ECO:0000256" key="4">
    <source>
        <dbReference type="ARBA" id="ARBA00022989"/>
    </source>
</evidence>
<keyword evidence="2" id="KW-1003">Cell membrane</keyword>
<sequence length="315" mass="33003">MTEPADTGEFAERPRHIPARGWLTIGKRVWAEMGTDHLSLIAAGVAFYGLLALFPAITALMAVAGLLFEADDVISRIETISAIVPEAAAEIIIGQATAVTGSEEGGLGLAALVGFGLAIWSASKGVGSLIEGINVAYDEEETRGFVALTVTRLGLTLFLVVGMIAGLSATIILPSLLQILTLGPTTEVLIGLVRWAVLLLMTALGLSALYRFAPSRPAAKWRWLSPGALLATVLWVVASAGFAVYVQNFGSYQETFGALAGAIILLMWLWISALLVLLGAELNAETEAQTRVDTTVGQPMPMGARGAVKADTLAS</sequence>
<dbReference type="PANTHER" id="PTHR30213">
    <property type="entry name" value="INNER MEMBRANE PROTEIN YHJD"/>
    <property type="match status" value="1"/>
</dbReference>
<evidence type="ECO:0000313" key="8">
    <source>
        <dbReference type="Proteomes" id="UP000184932"/>
    </source>
</evidence>
<evidence type="ECO:0000256" key="2">
    <source>
        <dbReference type="ARBA" id="ARBA00022475"/>
    </source>
</evidence>
<feature type="transmembrane region" description="Helical" evidence="6">
    <location>
        <begin position="192"/>
        <end position="212"/>
    </location>
</feature>
<organism evidence="7 8">
    <name type="scientific">Vannielia litorea</name>
    <dbReference type="NCBI Taxonomy" id="1217970"/>
    <lineage>
        <taxon>Bacteria</taxon>
        <taxon>Pseudomonadati</taxon>
        <taxon>Pseudomonadota</taxon>
        <taxon>Alphaproteobacteria</taxon>
        <taxon>Rhodobacterales</taxon>
        <taxon>Paracoccaceae</taxon>
        <taxon>Vannielia</taxon>
    </lineage>
</organism>
<proteinExistence type="predicted"/>
<protein>
    <submittedName>
        <fullName evidence="7">Membrane protein</fullName>
    </submittedName>
</protein>
<dbReference type="GO" id="GO:0005886">
    <property type="term" value="C:plasma membrane"/>
    <property type="evidence" value="ECO:0007669"/>
    <property type="project" value="UniProtKB-SubCell"/>
</dbReference>
<feature type="transmembrane region" description="Helical" evidence="6">
    <location>
        <begin position="258"/>
        <end position="280"/>
    </location>
</feature>
<keyword evidence="5 6" id="KW-0472">Membrane</keyword>
<gene>
    <name evidence="7" type="ORF">SAMN05444002_2083</name>
</gene>
<comment type="subcellular location">
    <subcellularLocation>
        <location evidence="1">Cell membrane</location>
        <topology evidence="1">Multi-pass membrane protein</topology>
    </subcellularLocation>
</comment>
<keyword evidence="4 6" id="KW-1133">Transmembrane helix</keyword>
<dbReference type="RefSeq" id="WP_074256149.1">
    <property type="nucleotide sequence ID" value="NZ_FSRL01000001.1"/>
</dbReference>
<dbReference type="STRING" id="1217970.SAMN05444002_2083"/>